<keyword evidence="1" id="KW-0472">Membrane</keyword>
<keyword evidence="3" id="KW-1185">Reference proteome</keyword>
<gene>
    <name evidence="2" type="ORF">BCR37DRAFT_387258</name>
</gene>
<protein>
    <submittedName>
        <fullName evidence="2">Uncharacterized protein</fullName>
    </submittedName>
</protein>
<dbReference type="EMBL" id="MCFI01000009">
    <property type="protein sequence ID" value="ORY82563.1"/>
    <property type="molecule type" value="Genomic_DNA"/>
</dbReference>
<organism evidence="2 3">
    <name type="scientific">Protomyces lactucae-debilis</name>
    <dbReference type="NCBI Taxonomy" id="2754530"/>
    <lineage>
        <taxon>Eukaryota</taxon>
        <taxon>Fungi</taxon>
        <taxon>Dikarya</taxon>
        <taxon>Ascomycota</taxon>
        <taxon>Taphrinomycotina</taxon>
        <taxon>Taphrinomycetes</taxon>
        <taxon>Taphrinales</taxon>
        <taxon>Protomycetaceae</taxon>
        <taxon>Protomyces</taxon>
    </lineage>
</organism>
<dbReference type="GeneID" id="63787124"/>
<proteinExistence type="predicted"/>
<comment type="caution">
    <text evidence="2">The sequence shown here is derived from an EMBL/GenBank/DDBJ whole genome shotgun (WGS) entry which is preliminary data.</text>
</comment>
<dbReference type="Proteomes" id="UP000193685">
    <property type="component" value="Unassembled WGS sequence"/>
</dbReference>
<dbReference type="OrthoDB" id="3931462at2759"/>
<sequence>MSEVFYARSFSTVTCGLLLGSTCWAGFAVMPSLIAAKTSTNAKIACFNGLIESAAKLLSPIAIATVRGFGVAAAATAAMIILQAPIVPRNKDMQRLLNERQEQYEKDDGAEGARRIGEIRDLNYGRIALSLVAMLACVYASDAESGSGLAVSSVLDAGRRYSGSGEPLAVRKPEYGLE</sequence>
<evidence type="ECO:0000313" key="3">
    <source>
        <dbReference type="Proteomes" id="UP000193685"/>
    </source>
</evidence>
<name>A0A1Y2FF57_PROLT</name>
<accession>A0A1Y2FF57</accession>
<dbReference type="RefSeq" id="XP_040725434.1">
    <property type="nucleotide sequence ID" value="XM_040870525.1"/>
</dbReference>
<dbReference type="OMA" id="REANWRI"/>
<feature type="transmembrane region" description="Helical" evidence="1">
    <location>
        <begin position="66"/>
        <end position="87"/>
    </location>
</feature>
<reference evidence="2 3" key="1">
    <citation type="submission" date="2016-07" db="EMBL/GenBank/DDBJ databases">
        <title>Pervasive Adenine N6-methylation of Active Genes in Fungi.</title>
        <authorList>
            <consortium name="DOE Joint Genome Institute"/>
            <person name="Mondo S.J."/>
            <person name="Dannebaum R.O."/>
            <person name="Kuo R.C."/>
            <person name="Labutti K."/>
            <person name="Haridas S."/>
            <person name="Kuo A."/>
            <person name="Salamov A."/>
            <person name="Ahrendt S.R."/>
            <person name="Lipzen A."/>
            <person name="Sullivan W."/>
            <person name="Andreopoulos W.B."/>
            <person name="Clum A."/>
            <person name="Lindquist E."/>
            <person name="Daum C."/>
            <person name="Ramamoorthy G.K."/>
            <person name="Gryganskyi A."/>
            <person name="Culley D."/>
            <person name="Magnuson J.K."/>
            <person name="James T.Y."/>
            <person name="O'Malley M.A."/>
            <person name="Stajich J.E."/>
            <person name="Spatafora J.W."/>
            <person name="Visel A."/>
            <person name="Grigoriev I.V."/>
        </authorList>
    </citation>
    <scope>NUCLEOTIDE SEQUENCE [LARGE SCALE GENOMIC DNA]</scope>
    <source>
        <strain evidence="2 3">12-1054</strain>
    </source>
</reference>
<dbReference type="AlphaFoldDB" id="A0A1Y2FF57"/>
<keyword evidence="1" id="KW-0812">Transmembrane</keyword>
<evidence type="ECO:0000313" key="2">
    <source>
        <dbReference type="EMBL" id="ORY82563.1"/>
    </source>
</evidence>
<evidence type="ECO:0000256" key="1">
    <source>
        <dbReference type="SAM" id="Phobius"/>
    </source>
</evidence>
<keyword evidence="1" id="KW-1133">Transmembrane helix</keyword>